<protein>
    <submittedName>
        <fullName evidence="1">Uncharacterized protein</fullName>
    </submittedName>
</protein>
<keyword evidence="2" id="KW-1185">Reference proteome</keyword>
<reference evidence="1 2" key="1">
    <citation type="journal article" date="2019" name="Nat. Ecol. Evol.">
        <title>Megaphylogeny resolves global patterns of mushroom evolution.</title>
        <authorList>
            <person name="Varga T."/>
            <person name="Krizsan K."/>
            <person name="Foldi C."/>
            <person name="Dima B."/>
            <person name="Sanchez-Garcia M."/>
            <person name="Sanchez-Ramirez S."/>
            <person name="Szollosi G.J."/>
            <person name="Szarkandi J.G."/>
            <person name="Papp V."/>
            <person name="Albert L."/>
            <person name="Andreopoulos W."/>
            <person name="Angelini C."/>
            <person name="Antonin V."/>
            <person name="Barry K.W."/>
            <person name="Bougher N.L."/>
            <person name="Buchanan P."/>
            <person name="Buyck B."/>
            <person name="Bense V."/>
            <person name="Catcheside P."/>
            <person name="Chovatia M."/>
            <person name="Cooper J."/>
            <person name="Damon W."/>
            <person name="Desjardin D."/>
            <person name="Finy P."/>
            <person name="Geml J."/>
            <person name="Haridas S."/>
            <person name="Hughes K."/>
            <person name="Justo A."/>
            <person name="Karasinski D."/>
            <person name="Kautmanova I."/>
            <person name="Kiss B."/>
            <person name="Kocsube S."/>
            <person name="Kotiranta H."/>
            <person name="LaButti K.M."/>
            <person name="Lechner B.E."/>
            <person name="Liimatainen K."/>
            <person name="Lipzen A."/>
            <person name="Lukacs Z."/>
            <person name="Mihaltcheva S."/>
            <person name="Morgado L.N."/>
            <person name="Niskanen T."/>
            <person name="Noordeloos M.E."/>
            <person name="Ohm R.A."/>
            <person name="Ortiz-Santana B."/>
            <person name="Ovrebo C."/>
            <person name="Racz N."/>
            <person name="Riley R."/>
            <person name="Savchenko A."/>
            <person name="Shiryaev A."/>
            <person name="Soop K."/>
            <person name="Spirin V."/>
            <person name="Szebenyi C."/>
            <person name="Tomsovsky M."/>
            <person name="Tulloss R.E."/>
            <person name="Uehling J."/>
            <person name="Grigoriev I.V."/>
            <person name="Vagvolgyi C."/>
            <person name="Papp T."/>
            <person name="Martin F.M."/>
            <person name="Miettinen O."/>
            <person name="Hibbett D.S."/>
            <person name="Nagy L.G."/>
        </authorList>
    </citation>
    <scope>NUCLEOTIDE SEQUENCE [LARGE SCALE GENOMIC DNA]</scope>
    <source>
        <strain evidence="1 2">CBS 121175</strain>
    </source>
</reference>
<dbReference type="AlphaFoldDB" id="A0A5C3KLW4"/>
<name>A0A5C3KLW4_COPMA</name>
<evidence type="ECO:0000313" key="2">
    <source>
        <dbReference type="Proteomes" id="UP000307440"/>
    </source>
</evidence>
<dbReference type="Proteomes" id="UP000307440">
    <property type="component" value="Unassembled WGS sequence"/>
</dbReference>
<sequence>MFEDLQHPRQWTPEFGWIASIPLRLLENHYPFSVIQNVPPAEEVVTGDYYSEVEERYLERKMRTVPPNTMVTWALFERQIYAAVFALRKLFSPMMMLPFLPWGYGYQEKHKTVYACRKAA</sequence>
<accession>A0A5C3KLW4</accession>
<gene>
    <name evidence="1" type="ORF">FA15DRAFT_658430</name>
</gene>
<proteinExistence type="predicted"/>
<organism evidence="1 2">
    <name type="scientific">Coprinopsis marcescibilis</name>
    <name type="common">Agaric fungus</name>
    <name type="synonym">Psathyrella marcescibilis</name>
    <dbReference type="NCBI Taxonomy" id="230819"/>
    <lineage>
        <taxon>Eukaryota</taxon>
        <taxon>Fungi</taxon>
        <taxon>Dikarya</taxon>
        <taxon>Basidiomycota</taxon>
        <taxon>Agaricomycotina</taxon>
        <taxon>Agaricomycetes</taxon>
        <taxon>Agaricomycetidae</taxon>
        <taxon>Agaricales</taxon>
        <taxon>Agaricineae</taxon>
        <taxon>Psathyrellaceae</taxon>
        <taxon>Coprinopsis</taxon>
    </lineage>
</organism>
<dbReference type="EMBL" id="ML210272">
    <property type="protein sequence ID" value="TFK21310.1"/>
    <property type="molecule type" value="Genomic_DNA"/>
</dbReference>
<evidence type="ECO:0000313" key="1">
    <source>
        <dbReference type="EMBL" id="TFK21310.1"/>
    </source>
</evidence>
<dbReference type="OrthoDB" id="3270336at2759"/>